<dbReference type="Pfam" id="PF12802">
    <property type="entry name" value="MarR_2"/>
    <property type="match status" value="1"/>
</dbReference>
<dbReference type="InterPro" id="IPR039422">
    <property type="entry name" value="MarR/SlyA-like"/>
</dbReference>
<reference evidence="3 4" key="1">
    <citation type="journal article" date="2016" name="Front. Microbiol.">
        <title>Comparative Genomics Analysis of Streptomyces Species Reveals Their Adaptation to the Marine Environment and Their Diversity at the Genomic Level.</title>
        <authorList>
            <person name="Tian X."/>
            <person name="Zhang Z."/>
            <person name="Yang T."/>
            <person name="Chen M."/>
            <person name="Li J."/>
            <person name="Chen F."/>
            <person name="Yang J."/>
            <person name="Li W."/>
            <person name="Zhang B."/>
            <person name="Zhang Z."/>
            <person name="Wu J."/>
            <person name="Zhang C."/>
            <person name="Long L."/>
            <person name="Xiao J."/>
        </authorList>
    </citation>
    <scope>NUCLEOTIDE SEQUENCE [LARGE SCALE GENOMIC DNA]</scope>
    <source>
        <strain evidence="3 4">SCSIO 10429</strain>
    </source>
</reference>
<evidence type="ECO:0000256" key="1">
    <source>
        <dbReference type="SAM" id="MobiDB-lite"/>
    </source>
</evidence>
<dbReference type="InterPro" id="IPR000835">
    <property type="entry name" value="HTH_MarR-typ"/>
</dbReference>
<feature type="compositionally biased region" description="Basic and acidic residues" evidence="1">
    <location>
        <begin position="171"/>
        <end position="188"/>
    </location>
</feature>
<dbReference type="Gene3D" id="1.10.10.10">
    <property type="entry name" value="Winged helix-like DNA-binding domain superfamily/Winged helix DNA-binding domain"/>
    <property type="match status" value="1"/>
</dbReference>
<evidence type="ECO:0000259" key="2">
    <source>
        <dbReference type="PROSITE" id="PS50995"/>
    </source>
</evidence>
<dbReference type="PANTHER" id="PTHR33164">
    <property type="entry name" value="TRANSCRIPTIONAL REGULATOR, MARR FAMILY"/>
    <property type="match status" value="1"/>
</dbReference>
<feature type="domain" description="HTH marR-type" evidence="2">
    <location>
        <begin position="23"/>
        <end position="153"/>
    </location>
</feature>
<protein>
    <recommendedName>
        <fullName evidence="2">HTH marR-type domain-containing protein</fullName>
    </recommendedName>
</protein>
<dbReference type="SMART" id="SM00347">
    <property type="entry name" value="HTH_MARR"/>
    <property type="match status" value="1"/>
</dbReference>
<dbReference type="Proteomes" id="UP000176005">
    <property type="component" value="Unassembled WGS sequence"/>
</dbReference>
<dbReference type="PRINTS" id="PR00598">
    <property type="entry name" value="HTHMARR"/>
</dbReference>
<feature type="region of interest" description="Disordered" evidence="1">
    <location>
        <begin position="1"/>
        <end position="20"/>
    </location>
</feature>
<accession>A0A1E7L860</accession>
<comment type="caution">
    <text evidence="3">The sequence shown here is derived from an EMBL/GenBank/DDBJ whole genome shotgun (WGS) entry which is preliminary data.</text>
</comment>
<dbReference type="GO" id="GO:0003700">
    <property type="term" value="F:DNA-binding transcription factor activity"/>
    <property type="evidence" value="ECO:0007669"/>
    <property type="project" value="InterPro"/>
</dbReference>
<dbReference type="PATRIC" id="fig|518642.10.peg.1948"/>
<proteinExistence type="predicted"/>
<evidence type="ECO:0000313" key="4">
    <source>
        <dbReference type="Proteomes" id="UP000176005"/>
    </source>
</evidence>
<dbReference type="GO" id="GO:0006950">
    <property type="term" value="P:response to stress"/>
    <property type="evidence" value="ECO:0007669"/>
    <property type="project" value="TreeGrafter"/>
</dbReference>
<evidence type="ECO:0000313" key="3">
    <source>
        <dbReference type="EMBL" id="OEV12163.1"/>
    </source>
</evidence>
<name>A0A1E7L860_9ACTN</name>
<sequence>MAPHTSSDTRTSGTRRFDPDPVTREVVDLIGTVVARYHEEYELAAADHSLTGAQARVLALLAREPTPMRQVARQLKCEPSNVTGIVDRLESRGLAVRRSDPVDRRVKLAAATEDGVETAGRLRAALDFANEPLAGLTPAERCVLRGLLQRMLGEETTDAAPDDAGGTADEATDKTGDAEASGRAETGAKDATAATPRKG</sequence>
<dbReference type="PANTHER" id="PTHR33164:SF99">
    <property type="entry name" value="MARR FAMILY REGULATORY PROTEIN"/>
    <property type="match status" value="1"/>
</dbReference>
<organism evidence="3 4">
    <name type="scientific">Streptomyces nanshensis</name>
    <dbReference type="NCBI Taxonomy" id="518642"/>
    <lineage>
        <taxon>Bacteria</taxon>
        <taxon>Bacillati</taxon>
        <taxon>Actinomycetota</taxon>
        <taxon>Actinomycetes</taxon>
        <taxon>Kitasatosporales</taxon>
        <taxon>Streptomycetaceae</taxon>
        <taxon>Streptomyces</taxon>
    </lineage>
</organism>
<gene>
    <name evidence="3" type="ORF">AN218_09635</name>
</gene>
<dbReference type="SUPFAM" id="SSF46785">
    <property type="entry name" value="Winged helix' DNA-binding domain"/>
    <property type="match status" value="1"/>
</dbReference>
<dbReference type="PROSITE" id="PS50995">
    <property type="entry name" value="HTH_MARR_2"/>
    <property type="match status" value="1"/>
</dbReference>
<dbReference type="InterPro" id="IPR036388">
    <property type="entry name" value="WH-like_DNA-bd_sf"/>
</dbReference>
<dbReference type="AlphaFoldDB" id="A0A1E7L860"/>
<feature type="compositionally biased region" description="Low complexity" evidence="1">
    <location>
        <begin position="1"/>
        <end position="14"/>
    </location>
</feature>
<keyword evidence="4" id="KW-1185">Reference proteome</keyword>
<dbReference type="EMBL" id="LJGW01000157">
    <property type="protein sequence ID" value="OEV12163.1"/>
    <property type="molecule type" value="Genomic_DNA"/>
</dbReference>
<dbReference type="InterPro" id="IPR036390">
    <property type="entry name" value="WH_DNA-bd_sf"/>
</dbReference>
<feature type="region of interest" description="Disordered" evidence="1">
    <location>
        <begin position="154"/>
        <end position="199"/>
    </location>
</feature>